<gene>
    <name evidence="2" type="ORF">D0T12_28925</name>
</gene>
<evidence type="ECO:0000259" key="1">
    <source>
        <dbReference type="PROSITE" id="PS51175"/>
    </source>
</evidence>
<reference evidence="2 3" key="1">
    <citation type="submission" date="2018-08" db="EMBL/GenBank/DDBJ databases">
        <title>Actinomadura spongicola sp. nov., isolated from marine sponge Leucetta chagosensis.</title>
        <authorList>
            <person name="Li L."/>
            <person name="Lin H.W."/>
        </authorList>
    </citation>
    <scope>NUCLEOTIDE SEQUENCE [LARGE SCALE GENOMIC DNA]</scope>
    <source>
        <strain evidence="2 3">LHW52907</strain>
    </source>
</reference>
<feature type="domain" description="CBM6" evidence="1">
    <location>
        <begin position="59"/>
        <end position="178"/>
    </location>
</feature>
<evidence type="ECO:0000313" key="3">
    <source>
        <dbReference type="Proteomes" id="UP000262882"/>
    </source>
</evidence>
<keyword evidence="3" id="KW-1185">Reference proteome</keyword>
<dbReference type="InterPro" id="IPR005084">
    <property type="entry name" value="CBM6"/>
</dbReference>
<dbReference type="Proteomes" id="UP000262882">
    <property type="component" value="Unassembled WGS sequence"/>
</dbReference>
<name>A0A372GA85_9ACTN</name>
<organism evidence="2 3">
    <name type="scientific">Actinomadura spongiicola</name>
    <dbReference type="NCBI Taxonomy" id="2303421"/>
    <lineage>
        <taxon>Bacteria</taxon>
        <taxon>Bacillati</taxon>
        <taxon>Actinomycetota</taxon>
        <taxon>Actinomycetes</taxon>
        <taxon>Streptosporangiales</taxon>
        <taxon>Thermomonosporaceae</taxon>
        <taxon>Actinomadura</taxon>
    </lineage>
</organism>
<dbReference type="EMBL" id="QVNQ01000010">
    <property type="protein sequence ID" value="RFS82294.1"/>
    <property type="molecule type" value="Genomic_DNA"/>
</dbReference>
<dbReference type="SUPFAM" id="SSF49785">
    <property type="entry name" value="Galactose-binding domain-like"/>
    <property type="match status" value="1"/>
</dbReference>
<protein>
    <recommendedName>
        <fullName evidence="1">CBM6 domain-containing protein</fullName>
    </recommendedName>
</protein>
<dbReference type="InterPro" id="IPR008979">
    <property type="entry name" value="Galactose-bd-like_sf"/>
</dbReference>
<dbReference type="PROSITE" id="PS51175">
    <property type="entry name" value="CBM6"/>
    <property type="match status" value="1"/>
</dbReference>
<dbReference type="Gene3D" id="2.60.120.260">
    <property type="entry name" value="Galactose-binding domain-like"/>
    <property type="match status" value="1"/>
</dbReference>
<dbReference type="Pfam" id="PF16990">
    <property type="entry name" value="CBM_35"/>
    <property type="match status" value="1"/>
</dbReference>
<dbReference type="GO" id="GO:0030246">
    <property type="term" value="F:carbohydrate binding"/>
    <property type="evidence" value="ECO:0007669"/>
    <property type="project" value="InterPro"/>
</dbReference>
<evidence type="ECO:0000313" key="2">
    <source>
        <dbReference type="EMBL" id="RFS82294.1"/>
    </source>
</evidence>
<accession>A0A372GA85</accession>
<sequence>MTSETLDGAVRGPGGADVIGDQLFFHGWVGTCPGQGSRWAYTADLGWANDYPVVRGSRVRYEAERGAVNHAVVRTGAVGASQGAVVAKLDYQDSWVDIQVFAPTSGEYTAHVAYAAGYGDAQHTVTVNGTSRFVLDYPAHGWDNWKQVRASVNLTRGWNTIRFQHHNRWAELDHVEIA</sequence>
<dbReference type="AlphaFoldDB" id="A0A372GA85"/>
<proteinExistence type="predicted"/>
<comment type="caution">
    <text evidence="2">The sequence shown here is derived from an EMBL/GenBank/DDBJ whole genome shotgun (WGS) entry which is preliminary data.</text>
</comment>